<accession>A0A833RQH3</accession>
<sequence length="74" mass="8622">MADEQWAMECEEMDKTVLFGHEIWGEFMIDLDFEFDAPKYVDLSKEESAMQAPFAEKWFDTAKGDPPSRKHSSL</sequence>
<dbReference type="EMBL" id="SWLB01000003">
    <property type="protein sequence ID" value="KAF3340041.1"/>
    <property type="molecule type" value="Genomic_DNA"/>
</dbReference>
<gene>
    <name evidence="1" type="ORF">FCM35_KLT15812</name>
</gene>
<evidence type="ECO:0000313" key="1">
    <source>
        <dbReference type="EMBL" id="KAF3340041.1"/>
    </source>
</evidence>
<name>A0A833RQH3_9POAL</name>
<comment type="caution">
    <text evidence="1">The sequence shown here is derived from an EMBL/GenBank/DDBJ whole genome shotgun (WGS) entry which is preliminary data.</text>
</comment>
<proteinExistence type="predicted"/>
<dbReference type="Proteomes" id="UP000623129">
    <property type="component" value="Unassembled WGS sequence"/>
</dbReference>
<evidence type="ECO:0000313" key="2">
    <source>
        <dbReference type="Proteomes" id="UP000623129"/>
    </source>
</evidence>
<dbReference type="OrthoDB" id="1684416at2759"/>
<protein>
    <submittedName>
        <fullName evidence="1">Uncharacterized protein</fullName>
    </submittedName>
</protein>
<keyword evidence="2" id="KW-1185">Reference proteome</keyword>
<organism evidence="1 2">
    <name type="scientific">Carex littledalei</name>
    <dbReference type="NCBI Taxonomy" id="544730"/>
    <lineage>
        <taxon>Eukaryota</taxon>
        <taxon>Viridiplantae</taxon>
        <taxon>Streptophyta</taxon>
        <taxon>Embryophyta</taxon>
        <taxon>Tracheophyta</taxon>
        <taxon>Spermatophyta</taxon>
        <taxon>Magnoliopsida</taxon>
        <taxon>Liliopsida</taxon>
        <taxon>Poales</taxon>
        <taxon>Cyperaceae</taxon>
        <taxon>Cyperoideae</taxon>
        <taxon>Cariceae</taxon>
        <taxon>Carex</taxon>
        <taxon>Carex subgen. Euthyceras</taxon>
    </lineage>
</organism>
<dbReference type="AlphaFoldDB" id="A0A833RQH3"/>
<reference evidence="1" key="1">
    <citation type="submission" date="2020-01" db="EMBL/GenBank/DDBJ databases">
        <title>Genome sequence of Kobresia littledalei, the first chromosome-level genome in the family Cyperaceae.</title>
        <authorList>
            <person name="Qu G."/>
        </authorList>
    </citation>
    <scope>NUCLEOTIDE SEQUENCE</scope>
    <source>
        <strain evidence="1">C.B.Clarke</strain>
        <tissue evidence="1">Leaf</tissue>
    </source>
</reference>